<dbReference type="GO" id="GO:0008483">
    <property type="term" value="F:transaminase activity"/>
    <property type="evidence" value="ECO:0007669"/>
    <property type="project" value="UniProtKB-KW"/>
</dbReference>
<reference evidence="7 8" key="1">
    <citation type="submission" date="2018-08" db="EMBL/GenBank/DDBJ databases">
        <title>Actinomadura jelena sp. nov., a novel Actinomycete isolated from soil in Chad.</title>
        <authorList>
            <person name="Shi L."/>
        </authorList>
    </citation>
    <scope>NUCLEOTIDE SEQUENCE [LARGE SCALE GENOMIC DNA]</scope>
    <source>
        <strain evidence="7 8">NEAU-G17</strain>
    </source>
</reference>
<dbReference type="InterPro" id="IPR015424">
    <property type="entry name" value="PyrdxlP-dep_Trfase"/>
</dbReference>
<dbReference type="Proteomes" id="UP000261811">
    <property type="component" value="Unassembled WGS sequence"/>
</dbReference>
<dbReference type="Pfam" id="PF00155">
    <property type="entry name" value="Aminotran_1_2"/>
    <property type="match status" value="1"/>
</dbReference>
<dbReference type="PROSITE" id="PS50949">
    <property type="entry name" value="HTH_GNTR"/>
    <property type="match status" value="1"/>
</dbReference>
<dbReference type="GO" id="GO:0003700">
    <property type="term" value="F:DNA-binding transcription factor activity"/>
    <property type="evidence" value="ECO:0007669"/>
    <property type="project" value="InterPro"/>
</dbReference>
<keyword evidence="7" id="KW-0032">Aminotransferase</keyword>
<proteinExistence type="inferred from homology"/>
<dbReference type="GO" id="GO:0030170">
    <property type="term" value="F:pyridoxal phosphate binding"/>
    <property type="evidence" value="ECO:0007669"/>
    <property type="project" value="InterPro"/>
</dbReference>
<dbReference type="InterPro" id="IPR000524">
    <property type="entry name" value="Tscrpt_reg_HTH_GntR"/>
</dbReference>
<feature type="domain" description="HTH gntR-type" evidence="6">
    <location>
        <begin position="4"/>
        <end position="70"/>
    </location>
</feature>
<evidence type="ECO:0000256" key="4">
    <source>
        <dbReference type="ARBA" id="ARBA00023125"/>
    </source>
</evidence>
<keyword evidence="5" id="KW-0804">Transcription</keyword>
<dbReference type="CDD" id="cd00609">
    <property type="entry name" value="AAT_like"/>
    <property type="match status" value="1"/>
</dbReference>
<dbReference type="SMART" id="SM00345">
    <property type="entry name" value="HTH_GNTR"/>
    <property type="match status" value="1"/>
</dbReference>
<organism evidence="7 8">
    <name type="scientific">Actinomadura logoneensis</name>
    <dbReference type="NCBI Taxonomy" id="2293572"/>
    <lineage>
        <taxon>Bacteria</taxon>
        <taxon>Bacillati</taxon>
        <taxon>Actinomycetota</taxon>
        <taxon>Actinomycetes</taxon>
        <taxon>Streptosporangiales</taxon>
        <taxon>Thermomonosporaceae</taxon>
        <taxon>Actinomadura</taxon>
    </lineage>
</organism>
<dbReference type="InterPro" id="IPR015421">
    <property type="entry name" value="PyrdxlP-dep_Trfase_major"/>
</dbReference>
<dbReference type="InterPro" id="IPR015422">
    <property type="entry name" value="PyrdxlP-dep_Trfase_small"/>
</dbReference>
<keyword evidence="8" id="KW-1185">Reference proteome</keyword>
<protein>
    <submittedName>
        <fullName evidence="7">PLP-dependent aminotransferase family protein</fullName>
    </submittedName>
</protein>
<dbReference type="InterPro" id="IPR004839">
    <property type="entry name" value="Aminotransferase_I/II_large"/>
</dbReference>
<keyword evidence="4" id="KW-0238">DNA-binding</keyword>
<evidence type="ECO:0000256" key="3">
    <source>
        <dbReference type="ARBA" id="ARBA00023015"/>
    </source>
</evidence>
<evidence type="ECO:0000313" key="8">
    <source>
        <dbReference type="Proteomes" id="UP000261811"/>
    </source>
</evidence>
<comment type="caution">
    <text evidence="7">The sequence shown here is derived from an EMBL/GenBank/DDBJ whole genome shotgun (WGS) entry which is preliminary data.</text>
</comment>
<dbReference type="PANTHER" id="PTHR46577:SF1">
    <property type="entry name" value="HTH-TYPE TRANSCRIPTIONAL REGULATORY PROTEIN GABR"/>
    <property type="match status" value="1"/>
</dbReference>
<dbReference type="SUPFAM" id="SSF53383">
    <property type="entry name" value="PLP-dependent transferases"/>
    <property type="match status" value="1"/>
</dbReference>
<dbReference type="InterPro" id="IPR051446">
    <property type="entry name" value="HTH_trans_reg/aminotransferase"/>
</dbReference>
<dbReference type="GO" id="GO:0003677">
    <property type="term" value="F:DNA binding"/>
    <property type="evidence" value="ECO:0007669"/>
    <property type="project" value="UniProtKB-KW"/>
</dbReference>
<dbReference type="EMBL" id="QURH01000296">
    <property type="protein sequence ID" value="RFU40275.1"/>
    <property type="molecule type" value="Genomic_DNA"/>
</dbReference>
<dbReference type="InterPro" id="IPR036390">
    <property type="entry name" value="WH_DNA-bd_sf"/>
</dbReference>
<sequence length="471" mass="49290">MQQDSSAFSLADRLRTEVRALRPGQRLPSSRSMVRRYRVSPVTVSRALAVLTAEGLVVTRPGSGAYVAERPAAAAEPGDHGWQAVALGDRAVDPSGLSWLLTPAPEGAIALSGGYLHPTLQPLRALSLAAARAARRPDAWEIPPLGGIPELRAWYARTIGGAGGAGVGTVAPSDVLISGGGEQALTTVLRAIAPPGSPILVESPTYLGLLAVARAGGLHPVPVPADEHGLRPDLLSEAFALTGARVLYFQPAHQNPTGATLAADRRAEILAAARAAGAFVVEDDYARHLGFGPSAPAPLVCDDPDGRVVHIASLTKITAPSLRVAAVVARGPVAERIRSAQLVSEFFPARPLQETVLELVTSPGWPRHLRTVHAALRSRRDALCAALARDLPGLLHSRPDGGMHLWLRLPDGTDDEALAREALLAGVLVAAGRPFFPAEPPGPFLRLSYGVAASEAELAEGVRRLASVLRS</sequence>
<keyword evidence="3" id="KW-0805">Transcription regulation</keyword>
<dbReference type="PANTHER" id="PTHR46577">
    <property type="entry name" value="HTH-TYPE TRANSCRIPTIONAL REGULATORY PROTEIN GABR"/>
    <property type="match status" value="1"/>
</dbReference>
<dbReference type="SUPFAM" id="SSF46785">
    <property type="entry name" value="Winged helix' DNA-binding domain"/>
    <property type="match status" value="1"/>
</dbReference>
<dbReference type="AlphaFoldDB" id="A0A372JJU2"/>
<dbReference type="Gene3D" id="3.40.640.10">
    <property type="entry name" value="Type I PLP-dependent aspartate aminotransferase-like (Major domain)"/>
    <property type="match status" value="1"/>
</dbReference>
<gene>
    <name evidence="7" type="ORF">DZF91_17990</name>
</gene>
<dbReference type="RefSeq" id="WP_117358619.1">
    <property type="nucleotide sequence ID" value="NZ_QURH01000296.1"/>
</dbReference>
<evidence type="ECO:0000313" key="7">
    <source>
        <dbReference type="EMBL" id="RFU40275.1"/>
    </source>
</evidence>
<dbReference type="OrthoDB" id="9802328at2"/>
<dbReference type="Gene3D" id="3.90.1150.10">
    <property type="entry name" value="Aspartate Aminotransferase, domain 1"/>
    <property type="match status" value="1"/>
</dbReference>
<keyword evidence="2" id="KW-0663">Pyridoxal phosphate</keyword>
<keyword evidence="7" id="KW-0808">Transferase</keyword>
<dbReference type="Pfam" id="PF00392">
    <property type="entry name" value="GntR"/>
    <property type="match status" value="1"/>
</dbReference>
<name>A0A372JJU2_9ACTN</name>
<evidence type="ECO:0000256" key="1">
    <source>
        <dbReference type="ARBA" id="ARBA00005384"/>
    </source>
</evidence>
<comment type="similarity">
    <text evidence="1">In the C-terminal section; belongs to the class-I pyridoxal-phosphate-dependent aminotransferase family.</text>
</comment>
<evidence type="ECO:0000256" key="5">
    <source>
        <dbReference type="ARBA" id="ARBA00023163"/>
    </source>
</evidence>
<dbReference type="InterPro" id="IPR036388">
    <property type="entry name" value="WH-like_DNA-bd_sf"/>
</dbReference>
<accession>A0A372JJU2</accession>
<evidence type="ECO:0000259" key="6">
    <source>
        <dbReference type="PROSITE" id="PS50949"/>
    </source>
</evidence>
<evidence type="ECO:0000256" key="2">
    <source>
        <dbReference type="ARBA" id="ARBA00022898"/>
    </source>
</evidence>
<dbReference type="CDD" id="cd07377">
    <property type="entry name" value="WHTH_GntR"/>
    <property type="match status" value="1"/>
</dbReference>
<dbReference type="Gene3D" id="1.10.10.10">
    <property type="entry name" value="Winged helix-like DNA-binding domain superfamily/Winged helix DNA-binding domain"/>
    <property type="match status" value="1"/>
</dbReference>